<evidence type="ECO:0000256" key="1">
    <source>
        <dbReference type="ARBA" id="ARBA00008129"/>
    </source>
</evidence>
<evidence type="ECO:0000313" key="5">
    <source>
        <dbReference type="Proteomes" id="UP000094527"/>
    </source>
</evidence>
<dbReference type="EMBL" id="LJIJ01000255">
    <property type="protein sequence ID" value="ODM99795.1"/>
    <property type="molecule type" value="Genomic_DNA"/>
</dbReference>
<evidence type="ECO:0000313" key="4">
    <source>
        <dbReference type="EMBL" id="ODM99795.1"/>
    </source>
</evidence>
<evidence type="ECO:0000256" key="2">
    <source>
        <dbReference type="PROSITE-ProRule" id="PRU10139"/>
    </source>
</evidence>
<dbReference type="PROSITE" id="PS00921">
    <property type="entry name" value="NITRIL_CHT_2"/>
    <property type="match status" value="1"/>
</dbReference>
<evidence type="ECO:0000259" key="3">
    <source>
        <dbReference type="PROSITE" id="PS50263"/>
    </source>
</evidence>
<dbReference type="PROSITE" id="PS50263">
    <property type="entry name" value="CN_HYDROLASE"/>
    <property type="match status" value="1"/>
</dbReference>
<proteinExistence type="inferred from homology"/>
<gene>
    <name evidence="4" type="ORF">Ocin01_06889</name>
</gene>
<protein>
    <submittedName>
        <fullName evidence="4">Bifunctional nitrilase/nitrile hydratase NIT4B</fullName>
    </submittedName>
</protein>
<dbReference type="PANTHER" id="PTHR46044:SF1">
    <property type="entry name" value="CN HYDROLASE DOMAIN-CONTAINING PROTEIN"/>
    <property type="match status" value="1"/>
</dbReference>
<dbReference type="Pfam" id="PF00795">
    <property type="entry name" value="CN_hydrolase"/>
    <property type="match status" value="1"/>
</dbReference>
<dbReference type="SUPFAM" id="SSF56317">
    <property type="entry name" value="Carbon-nitrogen hydrolase"/>
    <property type="match status" value="1"/>
</dbReference>
<feature type="domain" description="CN hydrolase" evidence="3">
    <location>
        <begin position="18"/>
        <end position="290"/>
    </location>
</feature>
<reference evidence="4 5" key="1">
    <citation type="journal article" date="2016" name="Genome Biol. Evol.">
        <title>Gene Family Evolution Reflects Adaptation to Soil Environmental Stressors in the Genome of the Collembolan Orchesella cincta.</title>
        <authorList>
            <person name="Faddeeva-Vakhrusheva A."/>
            <person name="Derks M.F."/>
            <person name="Anvar S.Y."/>
            <person name="Agamennone V."/>
            <person name="Suring W."/>
            <person name="Smit S."/>
            <person name="van Straalen N.M."/>
            <person name="Roelofs D."/>
        </authorList>
    </citation>
    <scope>NUCLEOTIDE SEQUENCE [LARGE SCALE GENOMIC DNA]</scope>
    <source>
        <tissue evidence="4">Mixed pool</tissue>
    </source>
</reference>
<dbReference type="Gene3D" id="3.60.110.10">
    <property type="entry name" value="Carbon-nitrogen hydrolase"/>
    <property type="match status" value="1"/>
</dbReference>
<organism evidence="4 5">
    <name type="scientific">Orchesella cincta</name>
    <name type="common">Springtail</name>
    <name type="synonym">Podura cincta</name>
    <dbReference type="NCBI Taxonomy" id="48709"/>
    <lineage>
        <taxon>Eukaryota</taxon>
        <taxon>Metazoa</taxon>
        <taxon>Ecdysozoa</taxon>
        <taxon>Arthropoda</taxon>
        <taxon>Hexapoda</taxon>
        <taxon>Collembola</taxon>
        <taxon>Entomobryomorpha</taxon>
        <taxon>Entomobryoidea</taxon>
        <taxon>Orchesellidae</taxon>
        <taxon>Orchesellinae</taxon>
        <taxon>Orchesella</taxon>
    </lineage>
</organism>
<accession>A0A1D2N4D9</accession>
<keyword evidence="5" id="KW-1185">Reference proteome</keyword>
<dbReference type="InterPro" id="IPR003010">
    <property type="entry name" value="C-N_Hydrolase"/>
</dbReference>
<dbReference type="InterPro" id="IPR036526">
    <property type="entry name" value="C-N_Hydrolase_sf"/>
</dbReference>
<dbReference type="GO" id="GO:0016836">
    <property type="term" value="F:hydro-lyase activity"/>
    <property type="evidence" value="ECO:0007669"/>
    <property type="project" value="UniProtKB-ARBA"/>
</dbReference>
<dbReference type="InterPro" id="IPR000132">
    <property type="entry name" value="Nitrilase/CN_hydratase_CS"/>
</dbReference>
<sequence length="364" mass="40184">MAQLLDDRKDLIIPKKLVKVGVAQYSAVNFDLDKTLDRLETIVKDASNKGVKLLVFPEAFLPGYPHGGDLGVIFGNHALAGRKIYQLWHESAVEIPGPAITRLSKVAKDNSIFLVVGTIEKEPTSSTLYCTVVFVSDEGLYLGKHRKLMPTNVERLTWGLGDGSTLPVYDSPAGKVGAVICWENYMPLLRTTMYTKGIQIYCAPTADNGDNWQYTMRHIAMEGRCFVLGCNQFTRRSDYPADSEFPNAISDKDGDRVLCRGGSIIVSPLGEVLAGPNYSSEELLIAEIDLNDVIRGKYDLDVVGHYNRPDIFTLYVNEKANPGIVTKMQNLNCSEGGMNEDRGKCPHPCIKKGKGCEEKNTEAK</sequence>
<dbReference type="Proteomes" id="UP000094527">
    <property type="component" value="Unassembled WGS sequence"/>
</dbReference>
<comment type="caution">
    <text evidence="4">The sequence shown here is derived from an EMBL/GenBank/DDBJ whole genome shotgun (WGS) entry which is preliminary data.</text>
</comment>
<dbReference type="InterPro" id="IPR044149">
    <property type="entry name" value="Nitrilases_CHs"/>
</dbReference>
<dbReference type="STRING" id="48709.A0A1D2N4D9"/>
<comment type="similarity">
    <text evidence="1">Belongs to the carbon-nitrogen hydrolase superfamily. Nitrilase family.</text>
</comment>
<name>A0A1D2N4D9_ORCCI</name>
<feature type="active site" description="Proton acceptor" evidence="2">
    <location>
        <position position="58"/>
    </location>
</feature>
<dbReference type="GO" id="GO:0000257">
    <property type="term" value="F:nitrilase activity"/>
    <property type="evidence" value="ECO:0007669"/>
    <property type="project" value="UniProtKB-ARBA"/>
</dbReference>
<dbReference type="PANTHER" id="PTHR46044">
    <property type="entry name" value="NITRILASE"/>
    <property type="match status" value="1"/>
</dbReference>
<dbReference type="OrthoDB" id="10250282at2759"/>
<dbReference type="PROSITE" id="PS00920">
    <property type="entry name" value="NITRIL_CHT_1"/>
    <property type="match status" value="1"/>
</dbReference>
<dbReference type="CDD" id="cd07564">
    <property type="entry name" value="nitrilases_CHs"/>
    <property type="match status" value="1"/>
</dbReference>
<dbReference type="AlphaFoldDB" id="A0A1D2N4D9"/>